<sequence length="67" mass="7447">NGVALVEEMIEAITQGLGLKSGCSNAQSELPDRATMLQRIVHVQEQYNAQIEANPWLKEQLIGVNWI</sequence>
<proteinExistence type="predicted"/>
<accession>A0A9P6FQQ0</accession>
<evidence type="ECO:0000313" key="2">
    <source>
        <dbReference type="Proteomes" id="UP000780801"/>
    </source>
</evidence>
<name>A0A9P6FQQ0_9FUNG</name>
<comment type="caution">
    <text evidence="1">The sequence shown here is derived from an EMBL/GenBank/DDBJ whole genome shotgun (WGS) entry which is preliminary data.</text>
</comment>
<organism evidence="1 2">
    <name type="scientific">Lunasporangiospora selenospora</name>
    <dbReference type="NCBI Taxonomy" id="979761"/>
    <lineage>
        <taxon>Eukaryota</taxon>
        <taxon>Fungi</taxon>
        <taxon>Fungi incertae sedis</taxon>
        <taxon>Mucoromycota</taxon>
        <taxon>Mortierellomycotina</taxon>
        <taxon>Mortierellomycetes</taxon>
        <taxon>Mortierellales</taxon>
        <taxon>Mortierellaceae</taxon>
        <taxon>Lunasporangiospora</taxon>
    </lineage>
</organism>
<keyword evidence="2" id="KW-1185">Reference proteome</keyword>
<dbReference type="AlphaFoldDB" id="A0A9P6FQQ0"/>
<feature type="non-terminal residue" evidence="1">
    <location>
        <position position="1"/>
    </location>
</feature>
<reference evidence="1" key="1">
    <citation type="journal article" date="2020" name="Fungal Divers.">
        <title>Resolving the Mortierellaceae phylogeny through synthesis of multi-gene phylogenetics and phylogenomics.</title>
        <authorList>
            <person name="Vandepol N."/>
            <person name="Liber J."/>
            <person name="Desiro A."/>
            <person name="Na H."/>
            <person name="Kennedy M."/>
            <person name="Barry K."/>
            <person name="Grigoriev I.V."/>
            <person name="Miller A.N."/>
            <person name="O'Donnell K."/>
            <person name="Stajich J.E."/>
            <person name="Bonito G."/>
        </authorList>
    </citation>
    <scope>NUCLEOTIDE SEQUENCE</scope>
    <source>
        <strain evidence="1">KOD1015</strain>
    </source>
</reference>
<evidence type="ECO:0000313" key="1">
    <source>
        <dbReference type="EMBL" id="KAF9579892.1"/>
    </source>
</evidence>
<dbReference type="EMBL" id="JAABOA010002421">
    <property type="protein sequence ID" value="KAF9579892.1"/>
    <property type="molecule type" value="Genomic_DNA"/>
</dbReference>
<protein>
    <submittedName>
        <fullName evidence="1">Uncharacterized protein</fullName>
    </submittedName>
</protein>
<gene>
    <name evidence="1" type="ORF">BGW38_003669</name>
</gene>
<dbReference type="Proteomes" id="UP000780801">
    <property type="component" value="Unassembled WGS sequence"/>
</dbReference>